<evidence type="ECO:0000313" key="2">
    <source>
        <dbReference type="EMBL" id="CAD1572927.1"/>
    </source>
</evidence>
<accession>A0A6V7LDR3</accession>
<name>A0A6V7LDR3_9HYME</name>
<organism evidence="2">
    <name type="scientific">Bracon brevicornis</name>
    <dbReference type="NCBI Taxonomy" id="1563983"/>
    <lineage>
        <taxon>Eukaryota</taxon>
        <taxon>Metazoa</taxon>
        <taxon>Ecdysozoa</taxon>
        <taxon>Arthropoda</taxon>
        <taxon>Hexapoda</taxon>
        <taxon>Insecta</taxon>
        <taxon>Pterygota</taxon>
        <taxon>Neoptera</taxon>
        <taxon>Endopterygota</taxon>
        <taxon>Hymenoptera</taxon>
        <taxon>Apocrita</taxon>
        <taxon>Ichneumonoidea</taxon>
        <taxon>Braconidae</taxon>
        <taxon>Braconinae</taxon>
        <taxon>Bracon</taxon>
    </lineage>
</organism>
<protein>
    <submittedName>
        <fullName evidence="2">Uncharacterized protein</fullName>
    </submittedName>
</protein>
<proteinExistence type="predicted"/>
<feature type="transmembrane region" description="Helical" evidence="1">
    <location>
        <begin position="38"/>
        <end position="57"/>
    </location>
</feature>
<keyword evidence="1" id="KW-1133">Transmembrane helix</keyword>
<reference evidence="2" key="1">
    <citation type="submission" date="2020-07" db="EMBL/GenBank/DDBJ databases">
        <authorList>
            <person name="Ferguson B K."/>
        </authorList>
    </citation>
    <scope>NUCLEOTIDE SEQUENCE</scope>
    <source>
        <strain evidence="2">L06</strain>
    </source>
</reference>
<gene>
    <name evidence="2" type="ORF">BBRV_LOCUS100569</name>
</gene>
<keyword evidence="1" id="KW-0812">Transmembrane</keyword>
<sequence length="112" mass="12422">MDNTRSTEAICCQGERCEESQLTTKQVILSWDKFNARVWLLFILSFVVWAIAFFIAYKPGPIHGGMNHGGMDHGGMDHGEMDHGEMDHGGMDHGGMDHHGGMNHSGMHHTGM</sequence>
<evidence type="ECO:0000256" key="1">
    <source>
        <dbReference type="SAM" id="Phobius"/>
    </source>
</evidence>
<dbReference type="AlphaFoldDB" id="A0A6V7LDR3"/>
<dbReference type="EMBL" id="CADCXW020000339">
    <property type="protein sequence ID" value="CAD1572927.1"/>
    <property type="molecule type" value="Genomic_DNA"/>
</dbReference>
<keyword evidence="1" id="KW-0472">Membrane</keyword>